<name>A0A125NTQ6_HYPSL</name>
<reference evidence="1 2" key="1">
    <citation type="submission" date="2015-10" db="EMBL/GenBank/DDBJ databases">
        <title>Transcriptomic analysis of a linuron degrading triple-species bacterial consortium.</title>
        <authorList>
            <person name="Albers P."/>
        </authorList>
    </citation>
    <scope>NUCLEOTIDE SEQUENCE [LARGE SCALE GENOMIC DNA]</scope>
    <source>
        <strain evidence="1 2">WDL6</strain>
    </source>
</reference>
<accession>A0A125NTQ6</accession>
<protein>
    <submittedName>
        <fullName evidence="1">Uncharacterized protein</fullName>
    </submittedName>
</protein>
<dbReference type="PATRIC" id="fig|121290.4.peg.1837"/>
<gene>
    <name evidence="1" type="ORF">APY04_3477</name>
</gene>
<dbReference type="EMBL" id="LMTR01000094">
    <property type="protein sequence ID" value="KWT64213.1"/>
    <property type="molecule type" value="Genomic_DNA"/>
</dbReference>
<dbReference type="STRING" id="121290.APY04_3477"/>
<dbReference type="AlphaFoldDB" id="A0A125NTQ6"/>
<organism evidence="1 2">
    <name type="scientific">Hyphomicrobium sulfonivorans</name>
    <dbReference type="NCBI Taxonomy" id="121290"/>
    <lineage>
        <taxon>Bacteria</taxon>
        <taxon>Pseudomonadati</taxon>
        <taxon>Pseudomonadota</taxon>
        <taxon>Alphaproteobacteria</taxon>
        <taxon>Hyphomicrobiales</taxon>
        <taxon>Hyphomicrobiaceae</taxon>
        <taxon>Hyphomicrobium</taxon>
    </lineage>
</organism>
<comment type="caution">
    <text evidence="1">The sequence shown here is derived from an EMBL/GenBank/DDBJ whole genome shotgun (WGS) entry which is preliminary data.</text>
</comment>
<keyword evidence="2" id="KW-1185">Reference proteome</keyword>
<proteinExistence type="predicted"/>
<dbReference type="Proteomes" id="UP000059074">
    <property type="component" value="Unassembled WGS sequence"/>
</dbReference>
<evidence type="ECO:0000313" key="2">
    <source>
        <dbReference type="Proteomes" id="UP000059074"/>
    </source>
</evidence>
<evidence type="ECO:0000313" key="1">
    <source>
        <dbReference type="EMBL" id="KWT64213.1"/>
    </source>
</evidence>
<sequence>MTPPRAEQWGRRTDVILRGSCSATNAEAALAMSGRELPAS</sequence>